<name>A0A4Y9XVB7_9APHY</name>
<proteinExistence type="predicted"/>
<feature type="chain" id="PRO_5021504861" evidence="1">
    <location>
        <begin position="22"/>
        <end position="244"/>
    </location>
</feature>
<reference evidence="2 3" key="1">
    <citation type="submission" date="2019-01" db="EMBL/GenBank/DDBJ databases">
        <title>Genome sequencing of the rare red list fungi Fomitopsis rosea.</title>
        <authorList>
            <person name="Buettner E."/>
            <person name="Kellner H."/>
        </authorList>
    </citation>
    <scope>NUCLEOTIDE SEQUENCE [LARGE SCALE GENOMIC DNA]</scope>
    <source>
        <strain evidence="2 3">DSM 105464</strain>
    </source>
</reference>
<evidence type="ECO:0000313" key="3">
    <source>
        <dbReference type="Proteomes" id="UP000298390"/>
    </source>
</evidence>
<dbReference type="AlphaFoldDB" id="A0A4Y9XVB7"/>
<gene>
    <name evidence="2" type="ORF">EVJ58_g9300</name>
</gene>
<dbReference type="Proteomes" id="UP000298390">
    <property type="component" value="Unassembled WGS sequence"/>
</dbReference>
<dbReference type="InterPro" id="IPR046670">
    <property type="entry name" value="DUF6540"/>
</dbReference>
<organism evidence="2 3">
    <name type="scientific">Rhodofomes roseus</name>
    <dbReference type="NCBI Taxonomy" id="34475"/>
    <lineage>
        <taxon>Eukaryota</taxon>
        <taxon>Fungi</taxon>
        <taxon>Dikarya</taxon>
        <taxon>Basidiomycota</taxon>
        <taxon>Agaricomycotina</taxon>
        <taxon>Agaricomycetes</taxon>
        <taxon>Polyporales</taxon>
        <taxon>Rhodofomes</taxon>
    </lineage>
</organism>
<comment type="caution">
    <text evidence="2">The sequence shown here is derived from an EMBL/GenBank/DDBJ whole genome shotgun (WGS) entry which is preliminary data.</text>
</comment>
<evidence type="ECO:0000256" key="1">
    <source>
        <dbReference type="SAM" id="SignalP"/>
    </source>
</evidence>
<sequence length="244" mass="27167">MRFVSALSFVLAAVAAVPALALPTWRSSVQERSLNAYDESLAAREWNAVAARTVDWEDDLLARDDLYARSYDDELYARSSYNSFTDTQVQRREDAKVLARELVNLLLARNGNTHPVSIIQQEPGDDGLYHWKLLIGAEGAAGTVWHDVIWSDKKHIGMEHRGPKPFEAAKSKGHIKTWHIADIDASHVAQLNSLAASTRTPKYEVADIDKNCQTWIEDVIKEAVTKKILPESAHAAVAKVPKAE</sequence>
<feature type="signal peptide" evidence="1">
    <location>
        <begin position="1"/>
        <end position="21"/>
    </location>
</feature>
<dbReference type="Pfam" id="PF20174">
    <property type="entry name" value="DUF6540"/>
    <property type="match status" value="1"/>
</dbReference>
<dbReference type="EMBL" id="SEKV01000786">
    <property type="protein sequence ID" value="TFY53712.1"/>
    <property type="molecule type" value="Genomic_DNA"/>
</dbReference>
<keyword evidence="1" id="KW-0732">Signal</keyword>
<evidence type="ECO:0000313" key="2">
    <source>
        <dbReference type="EMBL" id="TFY53712.1"/>
    </source>
</evidence>
<accession>A0A4Y9XVB7</accession>
<protein>
    <submittedName>
        <fullName evidence="2">Uncharacterized protein</fullName>
    </submittedName>
</protein>